<feature type="signal peptide" evidence="1">
    <location>
        <begin position="1"/>
        <end position="22"/>
    </location>
</feature>
<proteinExistence type="predicted"/>
<reference evidence="2 3" key="1">
    <citation type="submission" date="2018-06" db="EMBL/GenBank/DDBJ databases">
        <authorList>
            <consortium name="Pathogen Informatics"/>
            <person name="Doyle S."/>
        </authorList>
    </citation>
    <scope>NUCLEOTIDE SEQUENCE [LARGE SCALE GENOMIC DNA]</scope>
    <source>
        <strain evidence="2 3">NCTC10211</strain>
    </source>
</reference>
<protein>
    <recommendedName>
        <fullName evidence="4">Lipoprotein</fullName>
    </recommendedName>
</protein>
<dbReference type="AlphaFoldDB" id="A0A379XXW9"/>
<dbReference type="RefSeq" id="WP_033641431.1">
    <property type="nucleotide sequence ID" value="NZ_AP019009.1"/>
</dbReference>
<feature type="chain" id="PRO_5030069411" description="Lipoprotein" evidence="1">
    <location>
        <begin position="23"/>
        <end position="133"/>
    </location>
</feature>
<evidence type="ECO:0000313" key="3">
    <source>
        <dbReference type="Proteomes" id="UP000254765"/>
    </source>
</evidence>
<sequence length="133" mass="14479">MMGKRTLTLAALTLSLAGCQPAPPSYVENANALIAKQISAISPQTAQCKFAQDGHYWISACSLGNARDTPVFALFEQEGVMQANDNLAIAVVPLNEQARHLSQDPRFTIPVMQRRIPVDAEKASNRLFAQPSR</sequence>
<dbReference type="EMBL" id="UGYK01000002">
    <property type="protein sequence ID" value="SUI68846.1"/>
    <property type="molecule type" value="Genomic_DNA"/>
</dbReference>
<evidence type="ECO:0000313" key="2">
    <source>
        <dbReference type="EMBL" id="SUI68846.1"/>
    </source>
</evidence>
<organism evidence="2 3">
    <name type="scientific">Serratia marcescens</name>
    <dbReference type="NCBI Taxonomy" id="615"/>
    <lineage>
        <taxon>Bacteria</taxon>
        <taxon>Pseudomonadati</taxon>
        <taxon>Pseudomonadota</taxon>
        <taxon>Gammaproteobacteria</taxon>
        <taxon>Enterobacterales</taxon>
        <taxon>Yersiniaceae</taxon>
        <taxon>Serratia</taxon>
    </lineage>
</organism>
<evidence type="ECO:0008006" key="4">
    <source>
        <dbReference type="Google" id="ProtNLM"/>
    </source>
</evidence>
<name>A0A379XXW9_SERMA</name>
<gene>
    <name evidence="2" type="ORF">NCTC10211_04353</name>
</gene>
<accession>A0A379XXW9</accession>
<dbReference type="Proteomes" id="UP000254765">
    <property type="component" value="Unassembled WGS sequence"/>
</dbReference>
<dbReference type="PROSITE" id="PS51257">
    <property type="entry name" value="PROKAR_LIPOPROTEIN"/>
    <property type="match status" value="1"/>
</dbReference>
<evidence type="ECO:0000256" key="1">
    <source>
        <dbReference type="SAM" id="SignalP"/>
    </source>
</evidence>
<keyword evidence="1" id="KW-0732">Signal</keyword>